<proteinExistence type="predicted"/>
<dbReference type="Gene3D" id="3.40.50.2300">
    <property type="match status" value="1"/>
</dbReference>
<evidence type="ECO:0000313" key="3">
    <source>
        <dbReference type="EMBL" id="PIR96387.1"/>
    </source>
</evidence>
<name>A0A2H0VB94_9BACT</name>
<protein>
    <recommendedName>
        <fullName evidence="2">Response regulatory domain-containing protein</fullName>
    </recommendedName>
</protein>
<gene>
    <name evidence="3" type="ORF">COT92_01315</name>
</gene>
<dbReference type="PROSITE" id="PS50110">
    <property type="entry name" value="RESPONSE_REGULATORY"/>
    <property type="match status" value="1"/>
</dbReference>
<comment type="caution">
    <text evidence="3">The sequence shown here is derived from an EMBL/GenBank/DDBJ whole genome shotgun (WGS) entry which is preliminary data.</text>
</comment>
<dbReference type="AlphaFoldDB" id="A0A2H0VB94"/>
<dbReference type="SUPFAM" id="SSF52172">
    <property type="entry name" value="CheY-like"/>
    <property type="match status" value="1"/>
</dbReference>
<comment type="caution">
    <text evidence="1">Lacks conserved residue(s) required for the propagation of feature annotation.</text>
</comment>
<evidence type="ECO:0000256" key="1">
    <source>
        <dbReference type="PROSITE-ProRule" id="PRU00169"/>
    </source>
</evidence>
<dbReference type="InterPro" id="IPR001789">
    <property type="entry name" value="Sig_transdc_resp-reg_receiver"/>
</dbReference>
<sequence>MAYLYRQKFNLSELVLKKSQPKTIILAEPEEYLLALYSGYLMGDNFIVKHCTEVELLDDIIIEHSPHLLILSVNFFEDLGKILELLNRIKNEYPFLPVVTTGFKLNSDHLKKIMSAGIVSHIERTLTRPKDISIIAGTILNI</sequence>
<dbReference type="InterPro" id="IPR011006">
    <property type="entry name" value="CheY-like_superfamily"/>
</dbReference>
<dbReference type="EMBL" id="PFAK01000020">
    <property type="protein sequence ID" value="PIR96387.1"/>
    <property type="molecule type" value="Genomic_DNA"/>
</dbReference>
<evidence type="ECO:0000259" key="2">
    <source>
        <dbReference type="PROSITE" id="PS50110"/>
    </source>
</evidence>
<dbReference type="GO" id="GO:0000160">
    <property type="term" value="P:phosphorelay signal transduction system"/>
    <property type="evidence" value="ECO:0007669"/>
    <property type="project" value="InterPro"/>
</dbReference>
<reference evidence="4" key="1">
    <citation type="submission" date="2017-09" db="EMBL/GenBank/DDBJ databases">
        <title>Depth-based differentiation of microbial function through sediment-hosted aquifers and enrichment of novel symbionts in the deep terrestrial subsurface.</title>
        <authorList>
            <person name="Probst A.J."/>
            <person name="Ladd B."/>
            <person name="Jarett J.K."/>
            <person name="Geller-Mcgrath D.E."/>
            <person name="Sieber C.M.K."/>
            <person name="Emerson J.B."/>
            <person name="Anantharaman K."/>
            <person name="Thomas B.C."/>
            <person name="Malmstrom R."/>
            <person name="Stieglmeier M."/>
            <person name="Klingl A."/>
            <person name="Woyke T."/>
            <person name="Ryan C.M."/>
            <person name="Banfield J.F."/>
        </authorList>
    </citation>
    <scope>NUCLEOTIDE SEQUENCE [LARGE SCALE GENOMIC DNA]</scope>
</reference>
<feature type="domain" description="Response regulatory" evidence="2">
    <location>
        <begin position="23"/>
        <end position="139"/>
    </location>
</feature>
<organism evidence="3 4">
    <name type="scientific">Candidatus Doudnabacteria bacterium CG10_big_fil_rev_8_21_14_0_10_42_18</name>
    <dbReference type="NCBI Taxonomy" id="1974552"/>
    <lineage>
        <taxon>Bacteria</taxon>
        <taxon>Candidatus Doudnaibacteriota</taxon>
    </lineage>
</organism>
<dbReference type="Proteomes" id="UP000230922">
    <property type="component" value="Unassembled WGS sequence"/>
</dbReference>
<accession>A0A2H0VB94</accession>
<evidence type="ECO:0000313" key="4">
    <source>
        <dbReference type="Proteomes" id="UP000230922"/>
    </source>
</evidence>